<dbReference type="Proteomes" id="UP000305067">
    <property type="component" value="Unassembled WGS sequence"/>
</dbReference>
<dbReference type="STRING" id="1884261.A0A5C3QM79"/>
<dbReference type="InterPro" id="IPR053140">
    <property type="entry name" value="GDSL_Rv0518-like"/>
</dbReference>
<dbReference type="Pfam" id="PF13472">
    <property type="entry name" value="Lipase_GDSL_2"/>
    <property type="match status" value="1"/>
</dbReference>
<dbReference type="InterPro" id="IPR013830">
    <property type="entry name" value="SGNH_hydro"/>
</dbReference>
<keyword evidence="1" id="KW-0732">Signal</keyword>
<feature type="signal peptide" evidence="1">
    <location>
        <begin position="1"/>
        <end position="20"/>
    </location>
</feature>
<evidence type="ECO:0000256" key="1">
    <source>
        <dbReference type="SAM" id="SignalP"/>
    </source>
</evidence>
<dbReference type="OrthoDB" id="10071171at2759"/>
<feature type="domain" description="SGNH hydrolase-type esterase" evidence="2">
    <location>
        <begin position="210"/>
        <end position="399"/>
    </location>
</feature>
<dbReference type="CDD" id="cd01830">
    <property type="entry name" value="XynE_like"/>
    <property type="match status" value="1"/>
</dbReference>
<accession>A0A5C3QM79</accession>
<organism evidence="3 4">
    <name type="scientific">Pterulicium gracile</name>
    <dbReference type="NCBI Taxonomy" id="1884261"/>
    <lineage>
        <taxon>Eukaryota</taxon>
        <taxon>Fungi</taxon>
        <taxon>Dikarya</taxon>
        <taxon>Basidiomycota</taxon>
        <taxon>Agaricomycotina</taxon>
        <taxon>Agaricomycetes</taxon>
        <taxon>Agaricomycetidae</taxon>
        <taxon>Agaricales</taxon>
        <taxon>Pleurotineae</taxon>
        <taxon>Pterulaceae</taxon>
        <taxon>Pterulicium</taxon>
    </lineage>
</organism>
<dbReference type="EMBL" id="ML178825">
    <property type="protein sequence ID" value="TFL01319.1"/>
    <property type="molecule type" value="Genomic_DNA"/>
</dbReference>
<keyword evidence="4" id="KW-1185">Reference proteome</keyword>
<gene>
    <name evidence="3" type="ORF">BDV98DRAFT_530069</name>
</gene>
<dbReference type="PANTHER" id="PTHR43784:SF3">
    <property type="entry name" value="GDSL FAMILY LIPASE"/>
    <property type="match status" value="1"/>
</dbReference>
<feature type="chain" id="PRO_5022895860" evidence="1">
    <location>
        <begin position="21"/>
        <end position="425"/>
    </location>
</feature>
<dbReference type="AlphaFoldDB" id="A0A5C3QM79"/>
<dbReference type="SUPFAM" id="SSF52266">
    <property type="entry name" value="SGNH hydrolase"/>
    <property type="match status" value="1"/>
</dbReference>
<name>A0A5C3QM79_9AGAR</name>
<evidence type="ECO:0000313" key="4">
    <source>
        <dbReference type="Proteomes" id="UP000305067"/>
    </source>
</evidence>
<proteinExistence type="predicted"/>
<dbReference type="InterPro" id="IPR036514">
    <property type="entry name" value="SGNH_hydro_sf"/>
</dbReference>
<protein>
    <submittedName>
        <fullName evidence="3">Lipolytic enzyme</fullName>
    </submittedName>
</protein>
<dbReference type="PANTHER" id="PTHR43784">
    <property type="entry name" value="GDSL-LIKE LIPASE/ACYLHYDROLASE, PUTATIVE (AFU_ORTHOLOGUE AFUA_2G00820)-RELATED"/>
    <property type="match status" value="1"/>
</dbReference>
<reference evidence="3 4" key="1">
    <citation type="journal article" date="2019" name="Nat. Ecol. Evol.">
        <title>Megaphylogeny resolves global patterns of mushroom evolution.</title>
        <authorList>
            <person name="Varga T."/>
            <person name="Krizsan K."/>
            <person name="Foldi C."/>
            <person name="Dima B."/>
            <person name="Sanchez-Garcia M."/>
            <person name="Sanchez-Ramirez S."/>
            <person name="Szollosi G.J."/>
            <person name="Szarkandi J.G."/>
            <person name="Papp V."/>
            <person name="Albert L."/>
            <person name="Andreopoulos W."/>
            <person name="Angelini C."/>
            <person name="Antonin V."/>
            <person name="Barry K.W."/>
            <person name="Bougher N.L."/>
            <person name="Buchanan P."/>
            <person name="Buyck B."/>
            <person name="Bense V."/>
            <person name="Catcheside P."/>
            <person name="Chovatia M."/>
            <person name="Cooper J."/>
            <person name="Damon W."/>
            <person name="Desjardin D."/>
            <person name="Finy P."/>
            <person name="Geml J."/>
            <person name="Haridas S."/>
            <person name="Hughes K."/>
            <person name="Justo A."/>
            <person name="Karasinski D."/>
            <person name="Kautmanova I."/>
            <person name="Kiss B."/>
            <person name="Kocsube S."/>
            <person name="Kotiranta H."/>
            <person name="LaButti K.M."/>
            <person name="Lechner B.E."/>
            <person name="Liimatainen K."/>
            <person name="Lipzen A."/>
            <person name="Lukacs Z."/>
            <person name="Mihaltcheva S."/>
            <person name="Morgado L.N."/>
            <person name="Niskanen T."/>
            <person name="Noordeloos M.E."/>
            <person name="Ohm R.A."/>
            <person name="Ortiz-Santana B."/>
            <person name="Ovrebo C."/>
            <person name="Racz N."/>
            <person name="Riley R."/>
            <person name="Savchenko A."/>
            <person name="Shiryaev A."/>
            <person name="Soop K."/>
            <person name="Spirin V."/>
            <person name="Szebenyi C."/>
            <person name="Tomsovsky M."/>
            <person name="Tulloss R.E."/>
            <person name="Uehling J."/>
            <person name="Grigoriev I.V."/>
            <person name="Vagvolgyi C."/>
            <person name="Papp T."/>
            <person name="Martin F.M."/>
            <person name="Miettinen O."/>
            <person name="Hibbett D.S."/>
            <person name="Nagy L.G."/>
        </authorList>
    </citation>
    <scope>NUCLEOTIDE SEQUENCE [LARGE SCALE GENOMIC DNA]</scope>
    <source>
        <strain evidence="3 4">CBS 309.79</strain>
    </source>
</reference>
<evidence type="ECO:0000313" key="3">
    <source>
        <dbReference type="EMBL" id="TFL01319.1"/>
    </source>
</evidence>
<sequence length="425" mass="45745">MLLVAKLAITLLITAHVALAEKWLSTWVSMPQLTEPQNLPPSPFTEPTVVFRNTTLRQTIRATIGGDAFRLRISNVFGGSDLPVTAISIALPLNGSAGVSSILPNSSKAVTFSGASSFSIPNGAQVLSDPIRLSVGAQSMITVSIYTASGQTTNSISGHPGSRTTSWMAFGDQVHALDLAGVEKASTNHWYWASALEVWKGDDAGAIAIVGDSITDGRGSTDNGNNRWPDLFLARLQNSPSTRNIAVINQAAGGNRILADGLGPNALGRIDRDVISLPGVKYAMIFEGTNDIGTGPTTTSAQKIIEDRLIWAFKQIVERLHTAGIPVIGATITPFTGHEYGHPTREVTRQKVNEWIRTSGVFDVVVDFDRLLRDPEQPARFKVEYDGGDHLHPNVRGFQVMADAIPVGFFAKYKYAKVGGTRPRF</sequence>
<evidence type="ECO:0000259" key="2">
    <source>
        <dbReference type="Pfam" id="PF13472"/>
    </source>
</evidence>
<dbReference type="Gene3D" id="3.40.50.1110">
    <property type="entry name" value="SGNH hydrolase"/>
    <property type="match status" value="1"/>
</dbReference>